<dbReference type="EMBL" id="FPIY01000001">
    <property type="protein sequence ID" value="SFW20416.1"/>
    <property type="molecule type" value="Genomic_DNA"/>
</dbReference>
<reference evidence="2" key="1">
    <citation type="submission" date="2016-11" db="EMBL/GenBank/DDBJ databases">
        <authorList>
            <person name="Varghese N."/>
            <person name="Submissions S."/>
        </authorList>
    </citation>
    <scope>NUCLEOTIDE SEQUENCE [LARGE SCALE GENOMIC DNA]</scope>
    <source>
        <strain evidence="2">DSM 24786</strain>
    </source>
</reference>
<dbReference type="AlphaFoldDB" id="A0A1K1MBB6"/>
<proteinExistence type="predicted"/>
<name>A0A1K1MBB6_9FLAO</name>
<dbReference type="Proteomes" id="UP000183257">
    <property type="component" value="Unassembled WGS sequence"/>
</dbReference>
<dbReference type="PROSITE" id="PS51257">
    <property type="entry name" value="PROKAR_LIPOPROTEIN"/>
    <property type="match status" value="1"/>
</dbReference>
<gene>
    <name evidence="1" type="ORF">SAMN05660313_00482</name>
</gene>
<dbReference type="OrthoDB" id="1150095at2"/>
<evidence type="ECO:0000313" key="2">
    <source>
        <dbReference type="Proteomes" id="UP000183257"/>
    </source>
</evidence>
<protein>
    <recommendedName>
        <fullName evidence="3">Lipoprotein</fullName>
    </recommendedName>
</protein>
<organism evidence="1 2">
    <name type="scientific">Cellulophaga fucicola</name>
    <dbReference type="NCBI Taxonomy" id="76595"/>
    <lineage>
        <taxon>Bacteria</taxon>
        <taxon>Pseudomonadati</taxon>
        <taxon>Bacteroidota</taxon>
        <taxon>Flavobacteriia</taxon>
        <taxon>Flavobacteriales</taxon>
        <taxon>Flavobacteriaceae</taxon>
        <taxon>Cellulophaga</taxon>
    </lineage>
</organism>
<keyword evidence="2" id="KW-1185">Reference proteome</keyword>
<accession>A0A1K1MBB6</accession>
<evidence type="ECO:0000313" key="1">
    <source>
        <dbReference type="EMBL" id="SFW20416.1"/>
    </source>
</evidence>
<sequence>MKIIGKIASVFMLVLITSCGGSGEETIRISTPEGLAKAKELMVSSFGPDLEIHKLRLNSSEDLSSDLGSIEVNYLKDGKLYSRTYKSKTNYTETILEDEELRSKNFQSEFFIKNAQGKLKISDIDVNAIMANIDKAVTLVSEEIEVKNYQVRKYYLSVDPKTNKVTADFELHVTKPDNKSIEGRNIVTNFYEVNFSSDEEGNVTIED</sequence>
<evidence type="ECO:0008006" key="3">
    <source>
        <dbReference type="Google" id="ProtNLM"/>
    </source>
</evidence>
<dbReference type="RefSeq" id="WP_072302155.1">
    <property type="nucleotide sequence ID" value="NZ_FPIY01000001.1"/>
</dbReference>